<dbReference type="Proteomes" id="UP000236316">
    <property type="component" value="Segment"/>
</dbReference>
<feature type="transmembrane region" description="Helical" evidence="2">
    <location>
        <begin position="255"/>
        <end position="276"/>
    </location>
</feature>
<evidence type="ECO:0000256" key="1">
    <source>
        <dbReference type="SAM" id="MobiDB-lite"/>
    </source>
</evidence>
<feature type="transmembrane region" description="Helical" evidence="2">
    <location>
        <begin position="219"/>
        <end position="235"/>
    </location>
</feature>
<sequence>MKAQENIKLNTSNIKMYRLFFIIMMASCIYGKVLIPDYDMQFPSAQITPSGSMWPKFKPVTAPLAIASADVPCAYYNGKTTLIIIEPYIDEVIIKYKECGSSAIMILGTSSIYPGTSVRYFRNAVPFTTVDEVYPVTELLSVNAKTVIELFKNVSSVNKTLPIYVTLTAEEGNIWKDSAYGGGMLSQVTLLGAIYLAVGIWCTINIFRMFEYEMPHLKVPVILSALVGFGSYLRTGGFVDYQGWRQLGDYVAASFFSHAGIGFIFSACWFMSLLMLNMVDRSNINVKLMINRYMWPYIIITVIRVSLDWVFSLVTCFNLTSGSYLLTSSIIWTTVSAGMDLSLAVIFVISFIKVLRARARGIEMGNKRNKYDRSLLVTVFINFGIAFFIICYFVLSLIAWFGLAGYPDRVFLFYFVQPMLLSFIALLLTISIHLRITQHIKSSYTKSPMSSDIIKTNTNTNSNNTNTGDITPTSNDTPLNTLTVN</sequence>
<protein>
    <submittedName>
        <fullName evidence="3">Transmembrane domain-containing protein</fullName>
    </submittedName>
</protein>
<dbReference type="RefSeq" id="YP_009448631.1">
    <property type="nucleotide sequence ID" value="NC_036594.1"/>
</dbReference>
<feature type="transmembrane region" description="Helical" evidence="2">
    <location>
        <begin position="375"/>
        <end position="399"/>
    </location>
</feature>
<evidence type="ECO:0000313" key="4">
    <source>
        <dbReference type="Proteomes" id="UP000236316"/>
    </source>
</evidence>
<evidence type="ECO:0000256" key="2">
    <source>
        <dbReference type="SAM" id="Phobius"/>
    </source>
</evidence>
<feature type="region of interest" description="Disordered" evidence="1">
    <location>
        <begin position="448"/>
        <end position="485"/>
    </location>
</feature>
<name>A0A2I2L4D6_9VIRU</name>
<keyword evidence="2" id="KW-1133">Transmembrane helix</keyword>
<evidence type="ECO:0000313" key="3">
    <source>
        <dbReference type="EMBL" id="SNW62329.1"/>
    </source>
</evidence>
<accession>A0A2I2L4D6</accession>
<feature type="transmembrane region" description="Helical" evidence="2">
    <location>
        <begin position="297"/>
        <end position="324"/>
    </location>
</feature>
<keyword evidence="2 3" id="KW-0812">Transmembrane</keyword>
<keyword evidence="4" id="KW-1185">Reference proteome</keyword>
<organism evidence="3">
    <name type="scientific">Orpheovirus IHUMI-LCC2</name>
    <dbReference type="NCBI Taxonomy" id="2023057"/>
    <lineage>
        <taxon>Viruses</taxon>
        <taxon>Varidnaviria</taxon>
        <taxon>Bamfordvirae</taxon>
        <taxon>Nucleocytoviricota</taxon>
        <taxon>Megaviricetes</taxon>
        <taxon>Pimascovirales</taxon>
        <taxon>Ocovirineae</taxon>
        <taxon>Orpheoviridae</taxon>
        <taxon>Alphaorpheovirus</taxon>
        <taxon>Alphaorpheovirus massiliense</taxon>
    </lineage>
</organism>
<dbReference type="KEGG" id="vg:35382212"/>
<proteinExistence type="predicted"/>
<feature type="transmembrane region" description="Helical" evidence="2">
    <location>
        <begin position="411"/>
        <end position="434"/>
    </location>
</feature>
<feature type="transmembrane region" description="Helical" evidence="2">
    <location>
        <begin position="330"/>
        <end position="355"/>
    </location>
</feature>
<gene>
    <name evidence="3" type="ORF">ORPV_425</name>
</gene>
<dbReference type="GeneID" id="35382212"/>
<feature type="transmembrane region" description="Helical" evidence="2">
    <location>
        <begin position="16"/>
        <end position="35"/>
    </location>
</feature>
<feature type="transmembrane region" description="Helical" evidence="2">
    <location>
        <begin position="184"/>
        <end position="207"/>
    </location>
</feature>
<feature type="compositionally biased region" description="Low complexity" evidence="1">
    <location>
        <begin position="456"/>
        <end position="467"/>
    </location>
</feature>
<reference evidence="3" key="1">
    <citation type="submission" date="2017-08" db="EMBL/GenBank/DDBJ databases">
        <authorList>
            <consortium name="Urmite Genomes"/>
        </authorList>
    </citation>
    <scope>NUCLEOTIDE SEQUENCE [LARGE SCALE GENOMIC DNA]</scope>
    <source>
        <strain evidence="3">IHUMI-LCC2</strain>
    </source>
</reference>
<keyword evidence="2" id="KW-0472">Membrane</keyword>
<feature type="compositionally biased region" description="Polar residues" evidence="1">
    <location>
        <begin position="468"/>
        <end position="485"/>
    </location>
</feature>
<dbReference type="EMBL" id="LT906555">
    <property type="protein sequence ID" value="SNW62329.1"/>
    <property type="molecule type" value="Genomic_DNA"/>
</dbReference>